<reference evidence="2" key="1">
    <citation type="submission" date="2020-05" db="EMBL/GenBank/DDBJ databases">
        <title>WGS assembly of Panicum virgatum.</title>
        <authorList>
            <person name="Lovell J.T."/>
            <person name="Jenkins J."/>
            <person name="Shu S."/>
            <person name="Juenger T.E."/>
            <person name="Schmutz J."/>
        </authorList>
    </citation>
    <scope>NUCLEOTIDE SEQUENCE</scope>
    <source>
        <strain evidence="2">AP13</strain>
    </source>
</reference>
<proteinExistence type="predicted"/>
<feature type="compositionally biased region" description="Basic residues" evidence="1">
    <location>
        <begin position="48"/>
        <end position="68"/>
    </location>
</feature>
<accession>A0A8T0QIB1</accession>
<evidence type="ECO:0000256" key="1">
    <source>
        <dbReference type="SAM" id="MobiDB-lite"/>
    </source>
</evidence>
<keyword evidence="3" id="KW-1185">Reference proteome</keyword>
<comment type="caution">
    <text evidence="2">The sequence shown here is derived from an EMBL/GenBank/DDBJ whole genome shotgun (WGS) entry which is preliminary data.</text>
</comment>
<name>A0A8T0QIB1_PANVG</name>
<protein>
    <submittedName>
        <fullName evidence="2">Uncharacterized protein</fullName>
    </submittedName>
</protein>
<evidence type="ECO:0000313" key="2">
    <source>
        <dbReference type="EMBL" id="KAG2573205.1"/>
    </source>
</evidence>
<dbReference type="AlphaFoldDB" id="A0A8T0QIB1"/>
<evidence type="ECO:0000313" key="3">
    <source>
        <dbReference type="Proteomes" id="UP000823388"/>
    </source>
</evidence>
<feature type="region of interest" description="Disordered" evidence="1">
    <location>
        <begin position="33"/>
        <end position="70"/>
    </location>
</feature>
<gene>
    <name evidence="2" type="ORF">PVAP13_7KG232900</name>
</gene>
<sequence>MFRSKPRVEAFLQALSEGANMFEGRKLHKKRTVGFDDAESSGSATRSTRGRGMGRGRGGARGRGRGRARVFPPVAYRPMLREMDKLPAGFI</sequence>
<organism evidence="2 3">
    <name type="scientific">Panicum virgatum</name>
    <name type="common">Blackwell switchgrass</name>
    <dbReference type="NCBI Taxonomy" id="38727"/>
    <lineage>
        <taxon>Eukaryota</taxon>
        <taxon>Viridiplantae</taxon>
        <taxon>Streptophyta</taxon>
        <taxon>Embryophyta</taxon>
        <taxon>Tracheophyta</taxon>
        <taxon>Spermatophyta</taxon>
        <taxon>Magnoliopsida</taxon>
        <taxon>Liliopsida</taxon>
        <taxon>Poales</taxon>
        <taxon>Poaceae</taxon>
        <taxon>PACMAD clade</taxon>
        <taxon>Panicoideae</taxon>
        <taxon>Panicodae</taxon>
        <taxon>Paniceae</taxon>
        <taxon>Panicinae</taxon>
        <taxon>Panicum</taxon>
        <taxon>Panicum sect. Hiantes</taxon>
    </lineage>
</organism>
<dbReference type="Proteomes" id="UP000823388">
    <property type="component" value="Chromosome 7K"/>
</dbReference>
<dbReference type="EMBL" id="CM029049">
    <property type="protein sequence ID" value="KAG2573205.1"/>
    <property type="molecule type" value="Genomic_DNA"/>
</dbReference>